<accession>A0A9I9E934</accession>
<dbReference type="AlphaFoldDB" id="A0A9I9E934"/>
<organism evidence="2">
    <name type="scientific">Cucumis melo</name>
    <name type="common">Muskmelon</name>
    <dbReference type="NCBI Taxonomy" id="3656"/>
    <lineage>
        <taxon>Eukaryota</taxon>
        <taxon>Viridiplantae</taxon>
        <taxon>Streptophyta</taxon>
        <taxon>Embryophyta</taxon>
        <taxon>Tracheophyta</taxon>
        <taxon>Spermatophyta</taxon>
        <taxon>Magnoliopsida</taxon>
        <taxon>eudicotyledons</taxon>
        <taxon>Gunneridae</taxon>
        <taxon>Pentapetalae</taxon>
        <taxon>rosids</taxon>
        <taxon>fabids</taxon>
        <taxon>Cucurbitales</taxon>
        <taxon>Cucurbitaceae</taxon>
        <taxon>Benincaseae</taxon>
        <taxon>Cucumis</taxon>
    </lineage>
</organism>
<feature type="compositionally biased region" description="Polar residues" evidence="1">
    <location>
        <begin position="19"/>
        <end position="28"/>
    </location>
</feature>
<evidence type="ECO:0000256" key="1">
    <source>
        <dbReference type="SAM" id="MobiDB-lite"/>
    </source>
</evidence>
<dbReference type="EnsemblPlants" id="MELO3C030507.2.1">
    <property type="protein sequence ID" value="MELO3C030507.2.1"/>
    <property type="gene ID" value="MELO3C030507.2"/>
</dbReference>
<feature type="region of interest" description="Disordered" evidence="1">
    <location>
        <begin position="1"/>
        <end position="28"/>
    </location>
</feature>
<dbReference type="Gramene" id="MELO3C030507.2.1">
    <property type="protein sequence ID" value="MELO3C030507.2.1"/>
    <property type="gene ID" value="MELO3C030507.2"/>
</dbReference>
<feature type="compositionally biased region" description="Low complexity" evidence="1">
    <location>
        <begin position="1"/>
        <end position="10"/>
    </location>
</feature>
<name>A0A9I9E934_CUCME</name>
<sequence length="123" mass="13820">MASGSSITSDDISDAMQDPINSSEPPTITIMLNDTSTNPPQASPICLKECIFQKDDGFFSMEGLLRELGFNLLGHLLKNSIPIIVHCRNHKKRCWCELLYKFGLRKYLGKILESEDELSEKSL</sequence>
<protein>
    <submittedName>
        <fullName evidence="2">Uncharacterized protein</fullName>
    </submittedName>
</protein>
<reference evidence="2" key="1">
    <citation type="submission" date="2023-03" db="UniProtKB">
        <authorList>
            <consortium name="EnsemblPlants"/>
        </authorList>
    </citation>
    <scope>IDENTIFICATION</scope>
</reference>
<proteinExistence type="predicted"/>
<evidence type="ECO:0000313" key="2">
    <source>
        <dbReference type="EnsemblPlants" id="MELO3C030507.2.1"/>
    </source>
</evidence>